<gene>
    <name evidence="2" type="ORF">AKO1_015077</name>
</gene>
<dbReference type="SUPFAM" id="SSF50978">
    <property type="entry name" value="WD40 repeat-like"/>
    <property type="match status" value="1"/>
</dbReference>
<proteinExistence type="predicted"/>
<feature type="compositionally biased region" description="Basic and acidic residues" evidence="1">
    <location>
        <begin position="184"/>
        <end position="193"/>
    </location>
</feature>
<name>A0AAW2Z281_9EUKA</name>
<reference evidence="2 3" key="1">
    <citation type="submission" date="2024-03" db="EMBL/GenBank/DDBJ databases">
        <title>The Acrasis kona genome and developmental transcriptomes reveal deep origins of eukaryotic multicellular pathways.</title>
        <authorList>
            <person name="Sheikh S."/>
            <person name="Fu C.-J."/>
            <person name="Brown M.W."/>
            <person name="Baldauf S.L."/>
        </authorList>
    </citation>
    <scope>NUCLEOTIDE SEQUENCE [LARGE SCALE GENOMIC DNA]</scope>
    <source>
        <strain evidence="2 3">ATCC MYA-3509</strain>
    </source>
</reference>
<dbReference type="Proteomes" id="UP001431209">
    <property type="component" value="Unassembled WGS sequence"/>
</dbReference>
<evidence type="ECO:0000256" key="1">
    <source>
        <dbReference type="SAM" id="MobiDB-lite"/>
    </source>
</evidence>
<keyword evidence="3" id="KW-1185">Reference proteome</keyword>
<organism evidence="2 3">
    <name type="scientific">Acrasis kona</name>
    <dbReference type="NCBI Taxonomy" id="1008807"/>
    <lineage>
        <taxon>Eukaryota</taxon>
        <taxon>Discoba</taxon>
        <taxon>Heterolobosea</taxon>
        <taxon>Tetramitia</taxon>
        <taxon>Eutetramitia</taxon>
        <taxon>Acrasidae</taxon>
        <taxon>Acrasis</taxon>
    </lineage>
</organism>
<protein>
    <submittedName>
        <fullName evidence="2">Uncharacterized protein</fullName>
    </submittedName>
</protein>
<comment type="caution">
    <text evidence="2">The sequence shown here is derived from an EMBL/GenBank/DDBJ whole genome shotgun (WGS) entry which is preliminary data.</text>
</comment>
<feature type="region of interest" description="Disordered" evidence="1">
    <location>
        <begin position="184"/>
        <end position="211"/>
    </location>
</feature>
<dbReference type="EMBL" id="JAOPGA020000932">
    <property type="protein sequence ID" value="KAL0483113.1"/>
    <property type="molecule type" value="Genomic_DNA"/>
</dbReference>
<evidence type="ECO:0000313" key="3">
    <source>
        <dbReference type="Proteomes" id="UP001431209"/>
    </source>
</evidence>
<dbReference type="InterPro" id="IPR036322">
    <property type="entry name" value="WD40_repeat_dom_sf"/>
</dbReference>
<feature type="compositionally biased region" description="Polar residues" evidence="1">
    <location>
        <begin position="199"/>
        <end position="211"/>
    </location>
</feature>
<sequence length="1327" mass="152387">MKARQAPKVLSNTSQPPCNYDIFTLDKILSISTGTYASQSSDFIDTSQWEEVSVKFSIDSDKEESDKSLNGFSLDEVSPSTPATTVNRDDFFNNAIKNTKQPATPLISNYTKQLSSNSLLAYTHGSKNESEPAAVTFKHMASSGVEGLYHVIACLCTNDVIIIRFTGKVGSIEREDDLMAKNEADDLSDKSLSDDPNDPVSNAGNVISDQEGTHSLSGPIVRCVNFFKDISMSLDETAKWLACACSNGTIYVVPVCKIIFPYNLDNHWPFNNQPAPTPSTPLDVIKKNNDQFPSLRDYTVFASGDGKKNLLSGVRFVECVMQPTPNADERNLNIYRPLKHGRYTCCVWWRSCGDQIDRLILGTDRGFLVIINLHTRQEQRIITSIKRQIIKLNIVDEPHGADRKILFIQGQQGHFYRLNLEKMDIEFHTVRNICEPEFNEPAEPIRLDQLSKHFPCKVFLDKSDYIKGDLLVCHSKVNHRLSVFDPENQKYPLYVFQMNRDSGCAHLTDKFIISSQKSSTDQEERLWVTSRILSASEDTDSTKRNASVLQEFILPPNQRIRGFLHRDQSRPFDGAYVYTQDSLFRLSPKISPVDTFTRVALSGDLHSADRFGKTFGLDLYQLYQSCADDLYQKNQIDLSLKLYSASNVDKCKIARKLIECGRLESAIYELNQALETPENYSVNQRRELSDLTFLCYLYHFETNSPPLHSNQHLDQITNLEYYTCKEPTPNSNSNLQPNARDSNQYLRWGLGNSHSIHFRHFLNCQSLHGDPNLICEQLIKRGLIDLCIEYAHGHIRSSSTNHNQSQSEESLIEKILKMACEMGFVNLSYKCYLFLLDWNYVNETIKIHNGTLLNGIQNHDLKLQFLIRYLHHLRNQRGIDNLSNSRFRSDSNLSNSSHLTIYDDLESTSVSPAPSNLVSPPSPRININKFGYFENDPSSEFHKSIRNLLFELITITSNPNGLTKCLQFFSASNTIGDARQEDKARWCSPEHYYPYLHVNDHVELMLLAHLKLINLNQNDADHNLSLQFTLEELINRYGNPNHKICKFRREWLLMQCMRYNNRNAAAVIYEVQHCRLDALTCRLRQFQESNGGESEVLSLLDRYIINDSDDDQDVALLQRFFSFWRQKKLPPSQLQSTLMNHMTRVGSALSEMVLRREDFPIGFDRKFYLALCSWYVARARRSQGDQAVSSDALRSQIIKNIDKEIDSKFVKIKCQDGMTDSIGFSCGHFYDQVDFYEKMIPELRRRLGGGFEFEMNKIENLNEWIENHVTDARSFIVSCVLKLVERDYELLRDYPKNPKFKTHVCQQACPVCVHNYLCKGTKQQFWN</sequence>
<evidence type="ECO:0000313" key="2">
    <source>
        <dbReference type="EMBL" id="KAL0483113.1"/>
    </source>
</evidence>
<accession>A0AAW2Z281</accession>